<reference evidence="4" key="1">
    <citation type="submission" date="2023-07" db="EMBL/GenBank/DDBJ databases">
        <title>Comparative genomics of clinical Stenotrophomonas maltophilia isolates reveals regions of diversity which correlate with colonization and persistence in vivo.</title>
        <authorList>
            <person name="Mcdaniel M.S."/>
            <person name="Swords W.E."/>
            <person name="Sumpter N.A."/>
            <person name="Lindgren N.R."/>
            <person name="Billiot C.E."/>
        </authorList>
    </citation>
    <scope>NUCLEOTIDE SEQUENCE</scope>
    <source>
        <strain evidence="4">Ism4</strain>
    </source>
</reference>
<dbReference type="PANTHER" id="PTHR43877">
    <property type="entry name" value="AMINOALKYLPHOSPHONATE N-ACETYLTRANSFERASE-RELATED-RELATED"/>
    <property type="match status" value="1"/>
</dbReference>
<dbReference type="Proteomes" id="UP001251948">
    <property type="component" value="Unassembled WGS sequence"/>
</dbReference>
<evidence type="ECO:0000256" key="2">
    <source>
        <dbReference type="ARBA" id="ARBA00023315"/>
    </source>
</evidence>
<feature type="domain" description="N-acetyltransferase" evidence="3">
    <location>
        <begin position="15"/>
        <end position="153"/>
    </location>
</feature>
<evidence type="ECO:0000313" key="5">
    <source>
        <dbReference type="Proteomes" id="UP001251948"/>
    </source>
</evidence>
<dbReference type="Gene3D" id="3.40.630.30">
    <property type="match status" value="1"/>
</dbReference>
<organism evidence="4 5">
    <name type="scientific">Stenotrophomonas maltophilia</name>
    <name type="common">Pseudomonas maltophilia</name>
    <name type="synonym">Xanthomonas maltophilia</name>
    <dbReference type="NCBI Taxonomy" id="40324"/>
    <lineage>
        <taxon>Bacteria</taxon>
        <taxon>Pseudomonadati</taxon>
        <taxon>Pseudomonadota</taxon>
        <taxon>Gammaproteobacteria</taxon>
        <taxon>Lysobacterales</taxon>
        <taxon>Lysobacteraceae</taxon>
        <taxon>Stenotrophomonas</taxon>
        <taxon>Stenotrophomonas maltophilia group</taxon>
    </lineage>
</organism>
<dbReference type="GO" id="GO:0016747">
    <property type="term" value="F:acyltransferase activity, transferring groups other than amino-acyl groups"/>
    <property type="evidence" value="ECO:0007669"/>
    <property type="project" value="InterPro"/>
</dbReference>
<keyword evidence="2" id="KW-0012">Acyltransferase</keyword>
<gene>
    <name evidence="4" type="ORF">ROV92_05005</name>
</gene>
<dbReference type="Pfam" id="PF00583">
    <property type="entry name" value="Acetyltransf_1"/>
    <property type="match status" value="1"/>
</dbReference>
<dbReference type="InterPro" id="IPR000182">
    <property type="entry name" value="GNAT_dom"/>
</dbReference>
<dbReference type="InterPro" id="IPR016181">
    <property type="entry name" value="Acyl_CoA_acyltransferase"/>
</dbReference>
<evidence type="ECO:0000256" key="1">
    <source>
        <dbReference type="ARBA" id="ARBA00022679"/>
    </source>
</evidence>
<sequence length="153" mass="17080">MLGDADLPWLQALYASTRQEELQAVPWPDLAKQQFLAQQFAAQHQHYLQHHPQAHYLAVEKDEQAIGRVYLDPTGADDLLIDISLLPHCQGNGLGSAMIRCLQQASAARRRALCLHVQIHNPGARRLYERLGFIASDASGSSLHVAMRWNPLA</sequence>
<dbReference type="PANTHER" id="PTHR43877:SF2">
    <property type="entry name" value="AMINOALKYLPHOSPHONATE N-ACETYLTRANSFERASE-RELATED"/>
    <property type="match status" value="1"/>
</dbReference>
<evidence type="ECO:0000259" key="3">
    <source>
        <dbReference type="PROSITE" id="PS51186"/>
    </source>
</evidence>
<name>A0AAJ2J8N6_STEMA</name>
<dbReference type="PROSITE" id="PS51186">
    <property type="entry name" value="GNAT"/>
    <property type="match status" value="1"/>
</dbReference>
<evidence type="ECO:0000313" key="4">
    <source>
        <dbReference type="EMBL" id="MDT3467361.1"/>
    </source>
</evidence>
<dbReference type="SUPFAM" id="SSF55729">
    <property type="entry name" value="Acyl-CoA N-acyltransferases (Nat)"/>
    <property type="match status" value="1"/>
</dbReference>
<accession>A0AAJ2J8N6</accession>
<comment type="caution">
    <text evidence="4">The sequence shown here is derived from an EMBL/GenBank/DDBJ whole genome shotgun (WGS) entry which is preliminary data.</text>
</comment>
<dbReference type="InterPro" id="IPR050832">
    <property type="entry name" value="Bact_Acetyltransf"/>
</dbReference>
<proteinExistence type="predicted"/>
<dbReference type="RefSeq" id="WP_312560763.1">
    <property type="nucleotide sequence ID" value="NZ_JAVSKO010000002.1"/>
</dbReference>
<keyword evidence="1" id="KW-0808">Transferase</keyword>
<dbReference type="EMBL" id="JAVSKO010000002">
    <property type="protein sequence ID" value="MDT3467361.1"/>
    <property type="molecule type" value="Genomic_DNA"/>
</dbReference>
<protein>
    <submittedName>
        <fullName evidence="4">GNAT family N-acetyltransferase</fullName>
    </submittedName>
</protein>
<dbReference type="AlphaFoldDB" id="A0AAJ2J8N6"/>